<dbReference type="EMBL" id="JAYDYQ010002534">
    <property type="protein sequence ID" value="KAK4484084.1"/>
    <property type="molecule type" value="Genomic_DNA"/>
</dbReference>
<reference evidence="7 8" key="1">
    <citation type="journal article" date="2023" name="bioRxiv">
        <title>Genome report: Whole genome sequence and annotation of Penstemon davidsonii.</title>
        <authorList>
            <person name="Ostevik K.L."/>
            <person name="Alabady M."/>
            <person name="Zhang M."/>
            <person name="Rausher M.D."/>
        </authorList>
    </citation>
    <scope>NUCLEOTIDE SEQUENCE [LARGE SCALE GENOMIC DNA]</scope>
    <source>
        <strain evidence="7">DNT005</strain>
        <tissue evidence="7">Whole leaf</tissue>
    </source>
</reference>
<dbReference type="Pfam" id="PF00370">
    <property type="entry name" value="FGGY_N"/>
    <property type="match status" value="1"/>
</dbReference>
<organism evidence="7 8">
    <name type="scientific">Penstemon davidsonii</name>
    <dbReference type="NCBI Taxonomy" id="160366"/>
    <lineage>
        <taxon>Eukaryota</taxon>
        <taxon>Viridiplantae</taxon>
        <taxon>Streptophyta</taxon>
        <taxon>Embryophyta</taxon>
        <taxon>Tracheophyta</taxon>
        <taxon>Spermatophyta</taxon>
        <taxon>Magnoliopsida</taxon>
        <taxon>eudicotyledons</taxon>
        <taxon>Gunneridae</taxon>
        <taxon>Pentapetalae</taxon>
        <taxon>asterids</taxon>
        <taxon>lamiids</taxon>
        <taxon>Lamiales</taxon>
        <taxon>Plantaginaceae</taxon>
        <taxon>Cheloneae</taxon>
        <taxon>Penstemon</taxon>
    </lineage>
</organism>
<evidence type="ECO:0000256" key="2">
    <source>
        <dbReference type="ARBA" id="ARBA00022679"/>
    </source>
</evidence>
<keyword evidence="3 4" id="KW-0418">Kinase</keyword>
<keyword evidence="8" id="KW-1185">Reference proteome</keyword>
<evidence type="ECO:0000256" key="3">
    <source>
        <dbReference type="ARBA" id="ARBA00022777"/>
    </source>
</evidence>
<dbReference type="PANTHER" id="PTHR10196">
    <property type="entry name" value="SUGAR KINASE"/>
    <property type="match status" value="1"/>
</dbReference>
<accession>A0ABR0D478</accession>
<gene>
    <name evidence="7" type="ORF">RD792_011304</name>
</gene>
<feature type="domain" description="Carbohydrate kinase FGGY N-terminal" evidence="5">
    <location>
        <begin position="11"/>
        <end position="288"/>
    </location>
</feature>
<dbReference type="InterPro" id="IPR042024">
    <property type="entry name" value="D-XK_euk"/>
</dbReference>
<evidence type="ECO:0000313" key="8">
    <source>
        <dbReference type="Proteomes" id="UP001291926"/>
    </source>
</evidence>
<sequence>MEGASLPHDSYFLGFDSSTQSVKATVLDANFNIVTTEIVNFDSELPHYNTKDGVYRDTSVNGRIVSPTIMWVEALELVLNRLEKSKLDFGKIAAVSGSGQQHGSVYWKTGSSTILSSLDPKKALVDQLSDAFSIKESPIWMDSSTTEQCTEIEKAVGGALELSKISGSRAYERFTGPQIRRIFETQPEAYSNTERISLVSSFMASLFTGRYACIDHTDAAGMNLMDIKERAWSKIVLEATAPGLEEKLGKLAPAHAVAGLIAPYFVERYHFDKNCLVIQWSGDNPNSLAGLTLNTPGDLAISLGTSDTLFGITSEHKPCLEGHVFPNPVDTKGYMVMLCYKNGSLTREDVRNRCADKSWDVFNTFLQQTQPLNGGKLGFYYKDHEIIPPLPVGFHRYVLENFNENSLDGVKESEVAEFDSASEVRAIVEGQLLSMRGHAERFGMPSPPKRIIATGGASANNTILDSVASIFGCDVYKIQSSDSASMGAALRAAHGWLCSKKGSFVPISCMYADKLETTSLNLKLAVNAGDQELVSKYGLLMKKRLEIENRLVQKLGRM</sequence>
<protein>
    <recommendedName>
        <fullName evidence="4">Xylulose kinase</fullName>
        <ecNumber evidence="4">2.7.1.17</ecNumber>
    </recommendedName>
</protein>
<keyword evidence="2 4" id="KW-0808">Transferase</keyword>
<evidence type="ECO:0000259" key="5">
    <source>
        <dbReference type="Pfam" id="PF00370"/>
    </source>
</evidence>
<comment type="similarity">
    <text evidence="1 4">Belongs to the FGGY kinase family.</text>
</comment>
<dbReference type="CDD" id="cd07776">
    <property type="entry name" value="ASKHA_NBD_FGGY_SpXK-like"/>
    <property type="match status" value="1"/>
</dbReference>
<dbReference type="InterPro" id="IPR018485">
    <property type="entry name" value="FGGY_C"/>
</dbReference>
<dbReference type="Proteomes" id="UP001291926">
    <property type="component" value="Unassembled WGS sequence"/>
</dbReference>
<dbReference type="Gene3D" id="3.30.420.40">
    <property type="match status" value="2"/>
</dbReference>
<dbReference type="InterPro" id="IPR043129">
    <property type="entry name" value="ATPase_NBD"/>
</dbReference>
<dbReference type="PANTHER" id="PTHR10196:SF57">
    <property type="entry name" value="XYLULOSE KINASE"/>
    <property type="match status" value="1"/>
</dbReference>
<dbReference type="InterPro" id="IPR018484">
    <property type="entry name" value="FGGY_N"/>
</dbReference>
<name>A0ABR0D478_9LAMI</name>
<evidence type="ECO:0000313" key="7">
    <source>
        <dbReference type="EMBL" id="KAK4484084.1"/>
    </source>
</evidence>
<dbReference type="Pfam" id="PF02782">
    <property type="entry name" value="FGGY_C"/>
    <property type="match status" value="1"/>
</dbReference>
<comment type="catalytic activity">
    <reaction evidence="4">
        <text>D-xylulose + ATP = D-xylulose 5-phosphate + ADP + H(+)</text>
        <dbReference type="Rhea" id="RHEA:10964"/>
        <dbReference type="ChEBI" id="CHEBI:15378"/>
        <dbReference type="ChEBI" id="CHEBI:17140"/>
        <dbReference type="ChEBI" id="CHEBI:30616"/>
        <dbReference type="ChEBI" id="CHEBI:57737"/>
        <dbReference type="ChEBI" id="CHEBI:456216"/>
        <dbReference type="EC" id="2.7.1.17"/>
    </reaction>
</comment>
<dbReference type="SUPFAM" id="SSF53067">
    <property type="entry name" value="Actin-like ATPase domain"/>
    <property type="match status" value="2"/>
</dbReference>
<proteinExistence type="inferred from homology"/>
<evidence type="ECO:0000256" key="1">
    <source>
        <dbReference type="ARBA" id="ARBA00009156"/>
    </source>
</evidence>
<keyword evidence="4" id="KW-0547">Nucleotide-binding</keyword>
<keyword evidence="4" id="KW-0067">ATP-binding</keyword>
<comment type="function">
    <text evidence="4">Mediates 1-deoxy-D-xylulose (DX) phosphorylation in the cytoplasm prior to the translocation of 1-deoxy-D-xylulose 5-phosphate into plastids. Can also phosphorylate D-xylulose (Xyl). Uses preferentially ATP as cosubstrate.</text>
</comment>
<feature type="domain" description="Carbohydrate kinase FGGY C-terminal" evidence="6">
    <location>
        <begin position="299"/>
        <end position="496"/>
    </location>
</feature>
<keyword evidence="4" id="KW-0859">Xylose metabolism</keyword>
<evidence type="ECO:0000256" key="4">
    <source>
        <dbReference type="RuleBase" id="RU367058"/>
    </source>
</evidence>
<evidence type="ECO:0000259" key="6">
    <source>
        <dbReference type="Pfam" id="PF02782"/>
    </source>
</evidence>
<dbReference type="PIRSF" id="PIRSF000538">
    <property type="entry name" value="GlpK"/>
    <property type="match status" value="1"/>
</dbReference>
<keyword evidence="4" id="KW-0119">Carbohydrate metabolism</keyword>
<comment type="caution">
    <text evidence="7">The sequence shown here is derived from an EMBL/GenBank/DDBJ whole genome shotgun (WGS) entry which is preliminary data.</text>
</comment>
<dbReference type="EC" id="2.7.1.17" evidence="4"/>
<dbReference type="InterPro" id="IPR000577">
    <property type="entry name" value="Carb_kinase_FGGY"/>
</dbReference>